<dbReference type="Gene3D" id="2.60.120.10">
    <property type="entry name" value="Jelly Rolls"/>
    <property type="match status" value="1"/>
</dbReference>
<dbReference type="SUPFAM" id="SSF51206">
    <property type="entry name" value="cAMP-binding domain-like"/>
    <property type="match status" value="1"/>
</dbReference>
<dbReference type="AlphaFoldDB" id="A0A1T5APF2"/>
<sequence length="188" mass="21960">MGHIKAYYEQITAISQADWQYISAQFERVRFLKGEVLTEKGDIERFLYFIECGVLRYYIPDDDGELTFGFCFSKEFASAYDSLLMQSPSTYRLQALADTIAWRISHDGLQKVYAKTQIGNVIGRYTAERLFLAKNKRELELLRQTAKERYLNLFAEQPEIIKRIPLKYIASYIGITPQALSRIRRQIC</sequence>
<organism evidence="2 3">
    <name type="scientific">Parapedobacter luteus</name>
    <dbReference type="NCBI Taxonomy" id="623280"/>
    <lineage>
        <taxon>Bacteria</taxon>
        <taxon>Pseudomonadati</taxon>
        <taxon>Bacteroidota</taxon>
        <taxon>Sphingobacteriia</taxon>
        <taxon>Sphingobacteriales</taxon>
        <taxon>Sphingobacteriaceae</taxon>
        <taxon>Parapedobacter</taxon>
    </lineage>
</organism>
<protein>
    <submittedName>
        <fullName evidence="2">cAMP-binding domain of CRP or a regulatory subunit of cAMP-dependent protein kinases</fullName>
    </submittedName>
</protein>
<dbReference type="InterPro" id="IPR000595">
    <property type="entry name" value="cNMP-bd_dom"/>
</dbReference>
<dbReference type="PROSITE" id="PS50042">
    <property type="entry name" value="CNMP_BINDING_3"/>
    <property type="match status" value="1"/>
</dbReference>
<dbReference type="Proteomes" id="UP000190541">
    <property type="component" value="Unassembled WGS sequence"/>
</dbReference>
<reference evidence="2 3" key="1">
    <citation type="submission" date="2017-02" db="EMBL/GenBank/DDBJ databases">
        <authorList>
            <person name="Peterson S.W."/>
        </authorList>
    </citation>
    <scope>NUCLEOTIDE SEQUENCE [LARGE SCALE GENOMIC DNA]</scope>
    <source>
        <strain evidence="2 3">DSM 22899</strain>
    </source>
</reference>
<proteinExistence type="predicted"/>
<keyword evidence="3" id="KW-1185">Reference proteome</keyword>
<dbReference type="InterPro" id="IPR014710">
    <property type="entry name" value="RmlC-like_jellyroll"/>
</dbReference>
<keyword evidence="2" id="KW-0418">Kinase</keyword>
<gene>
    <name evidence="2" type="ORF">SAMN05660226_00935</name>
</gene>
<dbReference type="InterPro" id="IPR018490">
    <property type="entry name" value="cNMP-bd_dom_sf"/>
</dbReference>
<dbReference type="RefSeq" id="WP_079715652.1">
    <property type="nucleotide sequence ID" value="NZ_FUYS01000002.1"/>
</dbReference>
<evidence type="ECO:0000259" key="1">
    <source>
        <dbReference type="PROSITE" id="PS50042"/>
    </source>
</evidence>
<dbReference type="CDD" id="cd00038">
    <property type="entry name" value="CAP_ED"/>
    <property type="match status" value="1"/>
</dbReference>
<accession>A0A1T5APF2</accession>
<keyword evidence="2" id="KW-0808">Transferase</keyword>
<dbReference type="OrthoDB" id="663011at2"/>
<dbReference type="EMBL" id="FUYS01000002">
    <property type="protein sequence ID" value="SKB36680.1"/>
    <property type="molecule type" value="Genomic_DNA"/>
</dbReference>
<evidence type="ECO:0000313" key="3">
    <source>
        <dbReference type="Proteomes" id="UP000190541"/>
    </source>
</evidence>
<name>A0A1T5APF2_9SPHI</name>
<dbReference type="GO" id="GO:0016301">
    <property type="term" value="F:kinase activity"/>
    <property type="evidence" value="ECO:0007669"/>
    <property type="project" value="UniProtKB-KW"/>
</dbReference>
<dbReference type="Pfam" id="PF00027">
    <property type="entry name" value="cNMP_binding"/>
    <property type="match status" value="1"/>
</dbReference>
<evidence type="ECO:0000313" key="2">
    <source>
        <dbReference type="EMBL" id="SKB36680.1"/>
    </source>
</evidence>
<dbReference type="STRING" id="623280.SAMN05660226_00935"/>
<feature type="domain" description="Cyclic nucleotide-binding" evidence="1">
    <location>
        <begin position="10"/>
        <end position="116"/>
    </location>
</feature>